<keyword evidence="2 4" id="KW-0863">Zinc-finger</keyword>
<feature type="domain" description="RING-type" evidence="6">
    <location>
        <begin position="518"/>
        <end position="551"/>
    </location>
</feature>
<dbReference type="GeneID" id="101858963"/>
<evidence type="ECO:0000256" key="4">
    <source>
        <dbReference type="PROSITE-ProRule" id="PRU00228"/>
    </source>
</evidence>
<dbReference type="Gene3D" id="3.30.40.10">
    <property type="entry name" value="Zinc/RING finger domain, C3HC4 (zinc finger)"/>
    <property type="match status" value="1"/>
</dbReference>
<name>A0ABM0K183_APLCA</name>
<feature type="compositionally biased region" description="Basic and acidic residues" evidence="5">
    <location>
        <begin position="498"/>
        <end position="508"/>
    </location>
</feature>
<feature type="region of interest" description="Disordered" evidence="5">
    <location>
        <begin position="456"/>
        <end position="508"/>
    </location>
</feature>
<dbReference type="PROSITE" id="PS50135">
    <property type="entry name" value="ZF_ZZ_2"/>
    <property type="match status" value="5"/>
</dbReference>
<evidence type="ECO:0000259" key="6">
    <source>
        <dbReference type="PROSITE" id="PS50089"/>
    </source>
</evidence>
<feature type="compositionally biased region" description="Low complexity" evidence="5">
    <location>
        <begin position="459"/>
        <end position="472"/>
    </location>
</feature>
<dbReference type="Gene3D" id="3.30.60.90">
    <property type="match status" value="5"/>
</dbReference>
<organism evidence="8 9">
    <name type="scientific">Aplysia californica</name>
    <name type="common">California sea hare</name>
    <dbReference type="NCBI Taxonomy" id="6500"/>
    <lineage>
        <taxon>Eukaryota</taxon>
        <taxon>Metazoa</taxon>
        <taxon>Spiralia</taxon>
        <taxon>Lophotrochozoa</taxon>
        <taxon>Mollusca</taxon>
        <taxon>Gastropoda</taxon>
        <taxon>Heterobranchia</taxon>
        <taxon>Euthyneura</taxon>
        <taxon>Tectipleura</taxon>
        <taxon>Aplysiida</taxon>
        <taxon>Aplysioidea</taxon>
        <taxon>Aplysiidae</taxon>
        <taxon>Aplysia</taxon>
    </lineage>
</organism>
<dbReference type="PROSITE" id="PS01357">
    <property type="entry name" value="ZF_ZZ_1"/>
    <property type="match status" value="4"/>
</dbReference>
<evidence type="ECO:0000256" key="5">
    <source>
        <dbReference type="SAM" id="MobiDB-lite"/>
    </source>
</evidence>
<evidence type="ECO:0000259" key="7">
    <source>
        <dbReference type="PROSITE" id="PS50135"/>
    </source>
</evidence>
<sequence>MGFPRPECFVCKDELIRGQSFVFLKDPKYILCMVCYDRQYIGGHETFSVYFPQQENVSSGSDVVHTGVQCDACLVNPIRGIRYKCRMCPDFDLCANCKGQGCHSEHNMTEIAVPKTKKENVSSGSDVIHTGIQCDACHVNPIRGIRYKCRECPDFDLCANCKGQGCHSEHNMTEIAVPKTNVERRIDRYDDSVMVRLLQKPCVANRSSGRAYFHHGIKCDACNKNPICGVRYRCKVCFNFDLCSFCKINGRHSDHTMEEYGPCRENKTDPRFMLTLRNWIQHLQERERYSLGNHDGESEPSEHDHIHFSIRCDACGVCPIRGIRYDCRTCLNIEICADCKALGRHSFHSLREIVTTSAQRERIMHGVGDAMMGASLVNEVSSDGKIHTGIICDVCGMNPIRGIRYKCLDCPNYDLCVSCRVAKHHSHHHTAEIVTPRSPEQRMLDRRRDQAMKLILNARGSSSRRVTTSNSTEAATGATSQSTGPDHHRGANSPKVSDPMKSHFDEVDPEDVKERMTCPVCLDKEKTVAFKCGHCTCWNCSEQLKKCPICKKKITTRIRLFN</sequence>
<dbReference type="PANTHER" id="PTHR15090">
    <property type="entry name" value="SEQUESTOSOME 1-RELATED"/>
    <property type="match status" value="1"/>
</dbReference>
<dbReference type="InterPro" id="IPR052260">
    <property type="entry name" value="Autophagy_Rcpt_SigReg"/>
</dbReference>
<dbReference type="Pfam" id="PF00569">
    <property type="entry name" value="ZZ"/>
    <property type="match status" value="5"/>
</dbReference>
<feature type="domain" description="ZZ-type" evidence="7">
    <location>
        <begin position="214"/>
        <end position="265"/>
    </location>
</feature>
<feature type="compositionally biased region" description="Polar residues" evidence="5">
    <location>
        <begin position="473"/>
        <end position="484"/>
    </location>
</feature>
<keyword evidence="3" id="KW-0862">Zinc</keyword>
<dbReference type="InterPro" id="IPR043145">
    <property type="entry name" value="Znf_ZZ_sf"/>
</dbReference>
<dbReference type="PROSITE" id="PS50089">
    <property type="entry name" value="ZF_RING_2"/>
    <property type="match status" value="1"/>
</dbReference>
<dbReference type="Proteomes" id="UP000694888">
    <property type="component" value="Unplaced"/>
</dbReference>
<dbReference type="SUPFAM" id="SSF57850">
    <property type="entry name" value="RING/U-box"/>
    <property type="match status" value="6"/>
</dbReference>
<reference evidence="9" key="1">
    <citation type="submission" date="2025-08" db="UniProtKB">
        <authorList>
            <consortium name="RefSeq"/>
        </authorList>
    </citation>
    <scope>IDENTIFICATION</scope>
</reference>
<evidence type="ECO:0000313" key="8">
    <source>
        <dbReference type="Proteomes" id="UP000694888"/>
    </source>
</evidence>
<dbReference type="InterPro" id="IPR000433">
    <property type="entry name" value="Znf_ZZ"/>
</dbReference>
<dbReference type="InterPro" id="IPR013083">
    <property type="entry name" value="Znf_RING/FYVE/PHD"/>
</dbReference>
<dbReference type="InterPro" id="IPR001841">
    <property type="entry name" value="Znf_RING"/>
</dbReference>
<protein>
    <submittedName>
        <fullName evidence="9">E3 ubiquitin-protein ligase mind-bomb isoform X1</fullName>
    </submittedName>
</protein>
<dbReference type="SMART" id="SM00291">
    <property type="entry name" value="ZnF_ZZ"/>
    <property type="match status" value="6"/>
</dbReference>
<feature type="domain" description="ZZ-type" evidence="7">
    <location>
        <begin position="65"/>
        <end position="116"/>
    </location>
</feature>
<evidence type="ECO:0000313" key="9">
    <source>
        <dbReference type="RefSeq" id="XP_005106369.1"/>
    </source>
</evidence>
<evidence type="ECO:0000256" key="1">
    <source>
        <dbReference type="ARBA" id="ARBA00022723"/>
    </source>
</evidence>
<feature type="domain" description="ZZ-type" evidence="7">
    <location>
        <begin position="387"/>
        <end position="439"/>
    </location>
</feature>
<feature type="domain" description="ZZ-type" evidence="7">
    <location>
        <begin position="129"/>
        <end position="180"/>
    </location>
</feature>
<dbReference type="SMART" id="SM00184">
    <property type="entry name" value="RING"/>
    <property type="match status" value="1"/>
</dbReference>
<dbReference type="PANTHER" id="PTHR15090:SF0">
    <property type="entry name" value="SEQUESTOSOME-1"/>
    <property type="match status" value="1"/>
</dbReference>
<dbReference type="CDD" id="cd02340">
    <property type="entry name" value="ZZ_NBR1_like"/>
    <property type="match status" value="2"/>
</dbReference>
<gene>
    <name evidence="9" type="primary">LOC101858963</name>
</gene>
<keyword evidence="1" id="KW-0479">Metal-binding</keyword>
<feature type="domain" description="ZZ-type" evidence="7">
    <location>
        <begin position="307"/>
        <end position="359"/>
    </location>
</feature>
<proteinExistence type="predicted"/>
<accession>A0ABM0K183</accession>
<dbReference type="RefSeq" id="XP_005106369.1">
    <property type="nucleotide sequence ID" value="XM_005106312.3"/>
</dbReference>
<keyword evidence="8" id="KW-1185">Reference proteome</keyword>
<evidence type="ECO:0000256" key="2">
    <source>
        <dbReference type="ARBA" id="ARBA00022771"/>
    </source>
</evidence>
<dbReference type="Pfam" id="PF13920">
    <property type="entry name" value="zf-C3HC4_3"/>
    <property type="match status" value="1"/>
</dbReference>
<evidence type="ECO:0000256" key="3">
    <source>
        <dbReference type="ARBA" id="ARBA00022833"/>
    </source>
</evidence>